<evidence type="ECO:0000259" key="2">
    <source>
        <dbReference type="Pfam" id="PF08862"/>
    </source>
</evidence>
<accession>A0A4R6RDU0</accession>
<evidence type="ECO:0000259" key="1">
    <source>
        <dbReference type="Pfam" id="PF08861"/>
    </source>
</evidence>
<proteinExistence type="predicted"/>
<protein>
    <submittedName>
        <fullName evidence="3">Uncharacterized protein DUF1828</fullName>
    </submittedName>
</protein>
<dbReference type="AlphaFoldDB" id="A0A4R6RDU0"/>
<dbReference type="RefSeq" id="WP_133531281.1">
    <property type="nucleotide sequence ID" value="NZ_SNXX01000043.1"/>
</dbReference>
<dbReference type="InterPro" id="IPR014960">
    <property type="entry name" value="DUF1828"/>
</dbReference>
<name>A0A4R6RDU0_9FIRM</name>
<reference evidence="3 4" key="1">
    <citation type="submission" date="2019-03" db="EMBL/GenBank/DDBJ databases">
        <title>Subsurface microbial communities from deep shales in Ohio and West Virginia, USA.</title>
        <authorList>
            <person name="Wrighton K."/>
        </authorList>
    </citation>
    <scope>NUCLEOTIDE SEQUENCE [LARGE SCALE GENOMIC DNA]</scope>
    <source>
        <strain evidence="3 4">MSL 7</strain>
    </source>
</reference>
<dbReference type="InterPro" id="IPR014961">
    <property type="entry name" value="DUF1829"/>
</dbReference>
<dbReference type="Proteomes" id="UP000295176">
    <property type="component" value="Unassembled WGS sequence"/>
</dbReference>
<sequence length="252" mass="29347">MATINNFIENYTDWLNKNTDLKEINDWVEISTPFLDNHNDHLQIYVKPLDNGKYLLTDDGYVINNLLLSGCDISTPKRNKILKLIFNRYGINLEDDRLIVKSNLKNYAQKKHMLIQAMMSVSDMFMLSRSTVVNIFLEEVELFFEEQDIPYLANFHLKGKTGFSHSFDFALPKSKEKPERLLKAINKPTRSKAESALFAWDDVKSTRNKDSKFIVILNDNEEIKDNVIHAFNEYGVDNIPWSKRNEYIGKIA</sequence>
<evidence type="ECO:0000313" key="4">
    <source>
        <dbReference type="Proteomes" id="UP000295176"/>
    </source>
</evidence>
<dbReference type="EMBL" id="SNXX01000043">
    <property type="protein sequence ID" value="TDP83887.1"/>
    <property type="molecule type" value="Genomic_DNA"/>
</dbReference>
<gene>
    <name evidence="3" type="ORF">C7957_14312</name>
</gene>
<feature type="domain" description="DUF1828" evidence="1">
    <location>
        <begin position="32"/>
        <end position="121"/>
    </location>
</feature>
<organism evidence="3 4">
    <name type="scientific">Halanaerobium saccharolyticum</name>
    <dbReference type="NCBI Taxonomy" id="43595"/>
    <lineage>
        <taxon>Bacteria</taxon>
        <taxon>Bacillati</taxon>
        <taxon>Bacillota</taxon>
        <taxon>Clostridia</taxon>
        <taxon>Halanaerobiales</taxon>
        <taxon>Halanaerobiaceae</taxon>
        <taxon>Halanaerobium</taxon>
    </lineage>
</organism>
<feature type="domain" description="DUF1829" evidence="2">
    <location>
        <begin position="159"/>
        <end position="244"/>
    </location>
</feature>
<evidence type="ECO:0000313" key="3">
    <source>
        <dbReference type="EMBL" id="TDP83887.1"/>
    </source>
</evidence>
<dbReference type="Pfam" id="PF08861">
    <property type="entry name" value="DUF1828"/>
    <property type="match status" value="1"/>
</dbReference>
<comment type="caution">
    <text evidence="3">The sequence shown here is derived from an EMBL/GenBank/DDBJ whole genome shotgun (WGS) entry which is preliminary data.</text>
</comment>
<dbReference type="Pfam" id="PF08862">
    <property type="entry name" value="DUF1829"/>
    <property type="match status" value="1"/>
</dbReference>